<dbReference type="RefSeq" id="WP_180957468.1">
    <property type="nucleotide sequence ID" value="NZ_FXZE01000019.1"/>
</dbReference>
<keyword evidence="3" id="KW-1185">Reference proteome</keyword>
<keyword evidence="2" id="KW-0560">Oxidoreductase</keyword>
<dbReference type="Proteomes" id="UP000234342">
    <property type="component" value="Unassembled WGS sequence"/>
</dbReference>
<dbReference type="InterPro" id="IPR029068">
    <property type="entry name" value="Glyas_Bleomycin-R_OHBP_Dase"/>
</dbReference>
<proteinExistence type="predicted"/>
<dbReference type="AlphaFoldDB" id="A0A2H1KHB8"/>
<keyword evidence="2" id="KW-0223">Dioxygenase</keyword>
<evidence type="ECO:0000256" key="1">
    <source>
        <dbReference type="SAM" id="MobiDB-lite"/>
    </source>
</evidence>
<protein>
    <submittedName>
        <fullName evidence="2">Catechol 2,3-dioxygenase</fullName>
        <ecNumber evidence="2">1.13.11.2</ecNumber>
    </submittedName>
</protein>
<dbReference type="PANTHER" id="PTHR43279:SF1">
    <property type="entry name" value="CATECHOL-2,3-DIOXYGENASE"/>
    <property type="match status" value="1"/>
</dbReference>
<dbReference type="SUPFAM" id="SSF54593">
    <property type="entry name" value="Glyoxalase/Bleomycin resistance protein/Dihydroxybiphenyl dioxygenase"/>
    <property type="match status" value="1"/>
</dbReference>
<gene>
    <name evidence="2" type="ORF">BANT10_03067</name>
</gene>
<dbReference type="EC" id="1.13.11.2" evidence="2"/>
<dbReference type="Gene3D" id="3.10.180.10">
    <property type="entry name" value="2,3-Dihydroxybiphenyl 1,2-Dioxygenase, domain 1"/>
    <property type="match status" value="1"/>
</dbReference>
<evidence type="ECO:0000313" key="2">
    <source>
        <dbReference type="EMBL" id="SMX99150.1"/>
    </source>
</evidence>
<dbReference type="EMBL" id="FXZE01000019">
    <property type="protein sequence ID" value="SMX99150.1"/>
    <property type="molecule type" value="Genomic_DNA"/>
</dbReference>
<dbReference type="PANTHER" id="PTHR43279">
    <property type="entry name" value="CATECHOL-2,3-DIOXYGENASE"/>
    <property type="match status" value="1"/>
</dbReference>
<evidence type="ECO:0000313" key="3">
    <source>
        <dbReference type="Proteomes" id="UP000234342"/>
    </source>
</evidence>
<sequence length="234" mass="25129">MESLEEVSRGNEIHRVLDRGTTPLVKLVSTPNLPGLDHSQAGLGHTAFLFENQGSLATTVAHAAHNTNSRFVGSSDHVVSEAFYFTDPEGNGIELYVDRDRSQWLRTADGELRIGTVCLDPTAFLAEHLNEQTFAQANTLPGVVFASAGGYHHHVAMNTWNSHGAGPRAASLGLSDVSPSPFRFVRTSTHSSLASRHARWTSPTTDARSASADPWGTQVTLGIGASSIDQTLTR</sequence>
<accession>A0A2H1KHB8</accession>
<reference evidence="3" key="1">
    <citation type="submission" date="2017-03" db="EMBL/GenBank/DDBJ databases">
        <authorList>
            <person name="Monnet C."/>
        </authorList>
    </citation>
    <scope>NUCLEOTIDE SEQUENCE [LARGE SCALE GENOMIC DNA]</scope>
    <source>
        <strain evidence="3">P10</strain>
    </source>
</reference>
<dbReference type="GO" id="GO:0018577">
    <property type="term" value="F:catechol 2,3-dioxygenase activity"/>
    <property type="evidence" value="ECO:0007669"/>
    <property type="project" value="UniProtKB-EC"/>
</dbReference>
<organism evidence="2 3">
    <name type="scientific">Brevibacterium antiquum</name>
    <dbReference type="NCBI Taxonomy" id="234835"/>
    <lineage>
        <taxon>Bacteria</taxon>
        <taxon>Bacillati</taxon>
        <taxon>Actinomycetota</taxon>
        <taxon>Actinomycetes</taxon>
        <taxon>Micrococcales</taxon>
        <taxon>Brevibacteriaceae</taxon>
        <taxon>Brevibacterium</taxon>
    </lineage>
</organism>
<name>A0A2H1KHB8_9MICO</name>
<feature type="region of interest" description="Disordered" evidence="1">
    <location>
        <begin position="195"/>
        <end position="215"/>
    </location>
</feature>